<gene>
    <name evidence="3" type="ORF">GYA93_07890</name>
</gene>
<evidence type="ECO:0000256" key="1">
    <source>
        <dbReference type="ARBA" id="ARBA00022763"/>
    </source>
</evidence>
<keyword evidence="3" id="KW-0808">Transferase</keyword>
<dbReference type="Proteomes" id="UP000466307">
    <property type="component" value="Unassembled WGS sequence"/>
</dbReference>
<dbReference type="EMBL" id="JAADZU010000018">
    <property type="protein sequence ID" value="NDK89502.1"/>
    <property type="molecule type" value="Genomic_DNA"/>
</dbReference>
<dbReference type="InterPro" id="IPR014048">
    <property type="entry name" value="MethylDNA_cys_MeTrfase_DNA-bd"/>
</dbReference>
<keyword evidence="3" id="KW-0489">Methyltransferase</keyword>
<keyword evidence="4" id="KW-1185">Reference proteome</keyword>
<name>A0A7K3LMM5_9ACTN</name>
<feature type="domain" description="Methylated-DNA-[protein]-cysteine S-methyltransferase DNA binding" evidence="2">
    <location>
        <begin position="10"/>
        <end position="82"/>
    </location>
</feature>
<proteinExistence type="predicted"/>
<dbReference type="SUPFAM" id="SSF46767">
    <property type="entry name" value="Methylated DNA-protein cysteine methyltransferase, C-terminal domain"/>
    <property type="match status" value="1"/>
</dbReference>
<dbReference type="Gene3D" id="1.10.10.10">
    <property type="entry name" value="Winged helix-like DNA-binding domain superfamily/Winged helix DNA-binding domain"/>
    <property type="match status" value="1"/>
</dbReference>
<evidence type="ECO:0000259" key="2">
    <source>
        <dbReference type="Pfam" id="PF01035"/>
    </source>
</evidence>
<dbReference type="GO" id="GO:0008168">
    <property type="term" value="F:methyltransferase activity"/>
    <property type="evidence" value="ECO:0007669"/>
    <property type="project" value="UniProtKB-KW"/>
</dbReference>
<comment type="caution">
    <text evidence="3">The sequence shown here is derived from an EMBL/GenBank/DDBJ whole genome shotgun (WGS) entry which is preliminary data.</text>
</comment>
<evidence type="ECO:0000313" key="3">
    <source>
        <dbReference type="EMBL" id="NDK89502.1"/>
    </source>
</evidence>
<dbReference type="InterPro" id="IPR052520">
    <property type="entry name" value="ATL_DNA_repair"/>
</dbReference>
<dbReference type="PANTHER" id="PTHR42942:SF1">
    <property type="entry name" value="ALKYLTRANSFERASE-LIKE PROTEIN 1"/>
    <property type="match status" value="1"/>
</dbReference>
<reference evidence="3 4" key="1">
    <citation type="submission" date="2020-01" db="EMBL/GenBank/DDBJ databases">
        <title>Investigation of new actinobacteria for the biodesulphurisation of diesel fuel.</title>
        <authorList>
            <person name="Athi Narayanan S.M."/>
        </authorList>
    </citation>
    <scope>NUCLEOTIDE SEQUENCE [LARGE SCALE GENOMIC DNA]</scope>
    <source>
        <strain evidence="3 4">213E</strain>
    </source>
</reference>
<accession>A0A7K3LMM5</accession>
<dbReference type="Pfam" id="PF01035">
    <property type="entry name" value="DNA_binding_1"/>
    <property type="match status" value="1"/>
</dbReference>
<dbReference type="InterPro" id="IPR036388">
    <property type="entry name" value="WH-like_DNA-bd_sf"/>
</dbReference>
<dbReference type="AlphaFoldDB" id="A0A7K3LMM5"/>
<dbReference type="PANTHER" id="PTHR42942">
    <property type="entry name" value="6-O-METHYLGUANINE DNA METHYLTRANSFERASE"/>
    <property type="match status" value="1"/>
</dbReference>
<dbReference type="RefSeq" id="WP_053778115.1">
    <property type="nucleotide sequence ID" value="NZ_JAADZU010000018.1"/>
</dbReference>
<dbReference type="CDD" id="cd06445">
    <property type="entry name" value="ATase"/>
    <property type="match status" value="1"/>
</dbReference>
<protein>
    <submittedName>
        <fullName evidence="3">DNA methyltransferase</fullName>
    </submittedName>
</protein>
<organism evidence="3 4">
    <name type="scientific">Gordonia desulfuricans</name>
    <dbReference type="NCBI Taxonomy" id="89051"/>
    <lineage>
        <taxon>Bacteria</taxon>
        <taxon>Bacillati</taxon>
        <taxon>Actinomycetota</taxon>
        <taxon>Actinomycetes</taxon>
        <taxon>Mycobacteriales</taxon>
        <taxon>Gordoniaceae</taxon>
        <taxon>Gordonia</taxon>
    </lineage>
</organism>
<dbReference type="GO" id="GO:0006281">
    <property type="term" value="P:DNA repair"/>
    <property type="evidence" value="ECO:0007669"/>
    <property type="project" value="InterPro"/>
</dbReference>
<evidence type="ECO:0000313" key="4">
    <source>
        <dbReference type="Proteomes" id="UP000466307"/>
    </source>
</evidence>
<dbReference type="InterPro" id="IPR036217">
    <property type="entry name" value="MethylDNA_cys_MeTrfase_DNAb"/>
</dbReference>
<sequence>MSSVTDADVERVRALVAAIPVGQVSTYGDLAAAADLSSPRVVGWIMRTDSADLPWHRVISASGKPAPHLAHRQLDRLREEGVPVRDGKVILRECRWEIPSAT</sequence>
<keyword evidence="1" id="KW-0227">DNA damage</keyword>
<dbReference type="GO" id="GO:0032259">
    <property type="term" value="P:methylation"/>
    <property type="evidence" value="ECO:0007669"/>
    <property type="project" value="UniProtKB-KW"/>
</dbReference>